<dbReference type="Proteomes" id="UP001610446">
    <property type="component" value="Unassembled WGS sequence"/>
</dbReference>
<dbReference type="EMBL" id="JBFXLU010000118">
    <property type="protein sequence ID" value="KAL2840681.1"/>
    <property type="molecule type" value="Genomic_DNA"/>
</dbReference>
<proteinExistence type="predicted"/>
<organism evidence="1 2">
    <name type="scientific">Aspergillus pseudoustus</name>
    <dbReference type="NCBI Taxonomy" id="1810923"/>
    <lineage>
        <taxon>Eukaryota</taxon>
        <taxon>Fungi</taxon>
        <taxon>Dikarya</taxon>
        <taxon>Ascomycota</taxon>
        <taxon>Pezizomycotina</taxon>
        <taxon>Eurotiomycetes</taxon>
        <taxon>Eurotiomycetidae</taxon>
        <taxon>Eurotiales</taxon>
        <taxon>Aspergillaceae</taxon>
        <taxon>Aspergillus</taxon>
        <taxon>Aspergillus subgen. Nidulantes</taxon>
    </lineage>
</organism>
<evidence type="ECO:0000313" key="1">
    <source>
        <dbReference type="EMBL" id="KAL2840681.1"/>
    </source>
</evidence>
<protein>
    <submittedName>
        <fullName evidence="1">Uncharacterized protein</fullName>
    </submittedName>
</protein>
<accession>A0ABR4JKV6</accession>
<comment type="caution">
    <text evidence="1">The sequence shown here is derived from an EMBL/GenBank/DDBJ whole genome shotgun (WGS) entry which is preliminary data.</text>
</comment>
<name>A0ABR4JKV6_9EURO</name>
<evidence type="ECO:0000313" key="2">
    <source>
        <dbReference type="Proteomes" id="UP001610446"/>
    </source>
</evidence>
<gene>
    <name evidence="1" type="ORF">BJY01DRAFT_16844</name>
</gene>
<reference evidence="1 2" key="1">
    <citation type="submission" date="2024-07" db="EMBL/GenBank/DDBJ databases">
        <title>Section-level genome sequencing and comparative genomics of Aspergillus sections Usti and Cavernicolus.</title>
        <authorList>
            <consortium name="Lawrence Berkeley National Laboratory"/>
            <person name="Nybo J.L."/>
            <person name="Vesth T.C."/>
            <person name="Theobald S."/>
            <person name="Frisvad J.C."/>
            <person name="Larsen T.O."/>
            <person name="Kjaerboelling I."/>
            <person name="Rothschild-Mancinelli K."/>
            <person name="Lyhne E.K."/>
            <person name="Kogle M.E."/>
            <person name="Barry K."/>
            <person name="Clum A."/>
            <person name="Na H."/>
            <person name="Ledsgaard L."/>
            <person name="Lin J."/>
            <person name="Lipzen A."/>
            <person name="Kuo A."/>
            <person name="Riley R."/>
            <person name="Mondo S."/>
            <person name="Labutti K."/>
            <person name="Haridas S."/>
            <person name="Pangalinan J."/>
            <person name="Salamov A.A."/>
            <person name="Simmons B.A."/>
            <person name="Magnuson J.K."/>
            <person name="Chen J."/>
            <person name="Drula E."/>
            <person name="Henrissat B."/>
            <person name="Wiebenga A."/>
            <person name="Lubbers R.J."/>
            <person name="Gomes A.C."/>
            <person name="Makela M.R."/>
            <person name="Stajich J."/>
            <person name="Grigoriev I.V."/>
            <person name="Mortensen U.H."/>
            <person name="De Vries R.P."/>
            <person name="Baker S.E."/>
            <person name="Andersen M.R."/>
        </authorList>
    </citation>
    <scope>NUCLEOTIDE SEQUENCE [LARGE SCALE GENOMIC DNA]</scope>
    <source>
        <strain evidence="1 2">CBS 123904</strain>
    </source>
</reference>
<keyword evidence="2" id="KW-1185">Reference proteome</keyword>
<sequence>MQPVPYRLCCNCMETSIHVREHLKIAYRFKKAGDRDDYKFSQELDALEDHTRGHSLISFGNAFLDHITVGGLRRSVSARRIFPAGNAHCALMFGPLLIENGMTIHPGGALISTRSLPSLGRHSPRDVLEFLRPENYKTIQDCDVFCKEVYSVSPKRHVYVATKRARERRFLCSRKQLSGGLFTDYNSCRQWKAGEAMIIAGFLKVAEIWRSGKSPIAHDERNRNILRDCAEQLTRLMQSSFADVVDPYLFLLALKLGKTQKLAYSRTNNNCQDFCNGLLDFDNYYHPMFSVMYPFIPVSISPDIEQKPDDRSLSYLQSFVKPLQYPIPGSRSQRAMIGSAVTMYSSYAQNDADLIDHVHSVRFGRDRESGFSLGFSFSKPSGGDQYLLKDEEMSCSDRFAAAHLPGGTGVKRCTLADHVLDYPVDNLSILQTHLHRKAKYYIDENGEFLTDLGPAAWMQNRLQVLRRLKLLNDFMAVIAAHFQELCRFVLPGVGPPTVKTLRQIWKPGGTIFSRAFHLDKRDGNKLYYAPDIDFGEGEMDNWRAIRFFTFGTTFAQTHRQIMGGDELFMTRLKTMKSLIASQIAGKEETWLPWEMCTCDECKFNTLLIMCRRLDWNAIDNDEALQRGETPAIKLGHPDYVSPRELERLVHSREYWKDVLERHRASYSYQEEYAASTGREWIATHLLCLRIIYGAENADLELLRWRLEEYGKLERGEQTTEKKAE</sequence>